<dbReference type="OrthoDB" id="10248542at2759"/>
<dbReference type="InterPro" id="IPR023333">
    <property type="entry name" value="Proteasome_suB-type"/>
</dbReference>
<dbReference type="SUPFAM" id="SSF56235">
    <property type="entry name" value="N-terminal nucleophile aminohydrolases (Ntn hydrolases)"/>
    <property type="match status" value="1"/>
</dbReference>
<comment type="subunit">
    <text evidence="4">Component of the proteasome complex.</text>
</comment>
<name>A0A0F9ZAG2_9MICR</name>
<comment type="similarity">
    <text evidence="4">Belongs to the peptidase T1B family.</text>
</comment>
<evidence type="ECO:0000256" key="2">
    <source>
        <dbReference type="ARBA" id="ARBA00022942"/>
    </source>
</evidence>
<keyword evidence="6" id="KW-1185">Reference proteome</keyword>
<dbReference type="PROSITE" id="PS00854">
    <property type="entry name" value="PROTEASOME_BETA_1"/>
    <property type="match status" value="1"/>
</dbReference>
<dbReference type="InterPro" id="IPR016050">
    <property type="entry name" value="Proteasome_bsu_CS"/>
</dbReference>
<dbReference type="GO" id="GO:0005634">
    <property type="term" value="C:nucleus"/>
    <property type="evidence" value="ECO:0007669"/>
    <property type="project" value="UniProtKB-SubCell"/>
</dbReference>
<keyword evidence="1 4" id="KW-0963">Cytoplasm</keyword>
<comment type="caution">
    <text evidence="5">The sequence shown here is derived from an EMBL/GenBank/DDBJ whole genome shotgun (WGS) entry which is preliminary data.</text>
</comment>
<reference evidence="5 6" key="1">
    <citation type="journal article" date="2015" name="Environ. Microbiol.">
        <title>Genome analyses suggest the presence of polyploidy and recent human-driven expansions in eight global populations of the honeybee pathogen Nosema ceranae.</title>
        <authorList>
            <person name="Pelin A."/>
            <person name="Selman M."/>
            <person name="Aris-Brosou S."/>
            <person name="Farinelli L."/>
            <person name="Corradi N."/>
        </authorList>
    </citation>
    <scope>NUCLEOTIDE SEQUENCE [LARGE SCALE GENOMIC DNA]</scope>
    <source>
        <strain evidence="5 6">PA08 1199</strain>
    </source>
</reference>
<dbReference type="GO" id="GO:0051603">
    <property type="term" value="P:proteolysis involved in protein catabolic process"/>
    <property type="evidence" value="ECO:0007669"/>
    <property type="project" value="InterPro"/>
</dbReference>
<dbReference type="VEuPathDB" id="MicrosporidiaDB:AAJ76_4500032315"/>
<dbReference type="VEuPathDB" id="MicrosporidiaDB:G9O61_00g020430"/>
<comment type="subcellular location">
    <subcellularLocation>
        <location evidence="4">Cytoplasm</location>
    </subcellularLocation>
    <subcellularLocation>
        <location evidence="4">Nucleus</location>
    </subcellularLocation>
</comment>
<keyword evidence="3 4" id="KW-0539">Nucleus</keyword>
<accession>A0A0F9ZAG2</accession>
<evidence type="ECO:0000256" key="1">
    <source>
        <dbReference type="ARBA" id="ARBA00022490"/>
    </source>
</evidence>
<dbReference type="EMBL" id="JPQZ01000045">
    <property type="protein sequence ID" value="KKO74799.1"/>
    <property type="molecule type" value="Genomic_DNA"/>
</dbReference>
<dbReference type="VEuPathDB" id="MicrosporidiaDB:G9O61_00g021860"/>
<proteinExistence type="inferred from homology"/>
<dbReference type="PANTHER" id="PTHR32194:SF6">
    <property type="entry name" value="PROTEASOME SUBUNIT BETA"/>
    <property type="match status" value="1"/>
</dbReference>
<gene>
    <name evidence="5" type="ORF">AAJ76_4500032315</name>
</gene>
<dbReference type="PANTHER" id="PTHR32194">
    <property type="entry name" value="METALLOPROTEASE TLDD"/>
    <property type="match status" value="1"/>
</dbReference>
<dbReference type="GeneID" id="36320631"/>
<dbReference type="Proteomes" id="UP000034350">
    <property type="component" value="Unassembled WGS sequence"/>
</dbReference>
<dbReference type="RefSeq" id="XP_024330541.1">
    <property type="nucleotide sequence ID" value="XM_024475684.1"/>
</dbReference>
<dbReference type="GO" id="GO:0005737">
    <property type="term" value="C:cytoplasm"/>
    <property type="evidence" value="ECO:0007669"/>
    <property type="project" value="UniProtKB-SubCell"/>
</dbReference>
<protein>
    <recommendedName>
        <fullName evidence="4">Proteasome subunit beta</fullName>
    </recommendedName>
</protein>
<dbReference type="Gene3D" id="3.60.20.10">
    <property type="entry name" value="Glutamine Phosphoribosylpyrophosphate, subunit 1, domain 1"/>
    <property type="match status" value="1"/>
</dbReference>
<evidence type="ECO:0000313" key="6">
    <source>
        <dbReference type="Proteomes" id="UP000034350"/>
    </source>
</evidence>
<dbReference type="InterPro" id="IPR001353">
    <property type="entry name" value="Proteasome_sua/b"/>
</dbReference>
<evidence type="ECO:0000256" key="3">
    <source>
        <dbReference type="ARBA" id="ARBA00023242"/>
    </source>
</evidence>
<evidence type="ECO:0000256" key="4">
    <source>
        <dbReference type="RuleBase" id="RU004203"/>
    </source>
</evidence>
<sequence length="211" mass="23710">MKNFVIGSGVISFKYKHGVITCTDTQASYGNLCKFNNVSRIFKLSDTTLMSLSGELSDIQYLVSTIKKESETDPVKMSTKGYSNLVQSILYNKRSKVEPLNVSVSVVGVDKEPYVSCINHLGNFYTDDIVCTGLANMIALPFLRSHNVTELERDKAVDLMEETMALMSYRSARSCNRIQIAIAEQNFISLLEPHVAKTNWRMGHNENEHIL</sequence>
<comment type="function">
    <text evidence="4">Component of the proteasome, a multicatalytic proteinase complex which is characterized by its ability to cleave peptides with Arg, Phe, Tyr, Leu, and Glu adjacent to the leaving group at neutral or slightly basic pH. The proteasome has an ATP-dependent proteolytic activity.</text>
</comment>
<evidence type="ECO:0000313" key="5">
    <source>
        <dbReference type="EMBL" id="KKO74799.1"/>
    </source>
</evidence>
<dbReference type="GO" id="GO:0019774">
    <property type="term" value="C:proteasome core complex, beta-subunit complex"/>
    <property type="evidence" value="ECO:0007669"/>
    <property type="project" value="UniProtKB-ARBA"/>
</dbReference>
<dbReference type="AlphaFoldDB" id="A0A0F9ZAG2"/>
<dbReference type="Pfam" id="PF00227">
    <property type="entry name" value="Proteasome"/>
    <property type="match status" value="1"/>
</dbReference>
<dbReference type="InterPro" id="IPR029055">
    <property type="entry name" value="Ntn_hydrolases_N"/>
</dbReference>
<organism evidence="5 6">
    <name type="scientific">Vairimorpha ceranae</name>
    <dbReference type="NCBI Taxonomy" id="40302"/>
    <lineage>
        <taxon>Eukaryota</taxon>
        <taxon>Fungi</taxon>
        <taxon>Fungi incertae sedis</taxon>
        <taxon>Microsporidia</taxon>
        <taxon>Nosematidae</taxon>
        <taxon>Vairimorpha</taxon>
    </lineage>
</organism>
<keyword evidence="2 4" id="KW-0647">Proteasome</keyword>